<evidence type="ECO:0000313" key="2">
    <source>
        <dbReference type="EMBL" id="OAN42564.1"/>
    </source>
</evidence>
<dbReference type="AlphaFoldDB" id="A0A178M5C8"/>
<evidence type="ECO:0000313" key="3">
    <source>
        <dbReference type="Proteomes" id="UP000078396"/>
    </source>
</evidence>
<comment type="caution">
    <text evidence="2">The sequence shown here is derived from an EMBL/GenBank/DDBJ whole genome shotgun (WGS) entry which is preliminary data.</text>
</comment>
<feature type="domain" description="ANTAR" evidence="1">
    <location>
        <begin position="1"/>
        <end position="56"/>
    </location>
</feature>
<dbReference type="InterPro" id="IPR036388">
    <property type="entry name" value="WH-like_DNA-bd_sf"/>
</dbReference>
<dbReference type="GO" id="GO:0003723">
    <property type="term" value="F:RNA binding"/>
    <property type="evidence" value="ECO:0007669"/>
    <property type="project" value="InterPro"/>
</dbReference>
<dbReference type="EMBL" id="LWCS01000001">
    <property type="protein sequence ID" value="OAN42564.1"/>
    <property type="molecule type" value="Genomic_DNA"/>
</dbReference>
<dbReference type="InterPro" id="IPR005561">
    <property type="entry name" value="ANTAR"/>
</dbReference>
<proteinExistence type="predicted"/>
<accession>A0A178M5C8</accession>
<dbReference type="Proteomes" id="UP000078396">
    <property type="component" value="Unassembled WGS sequence"/>
</dbReference>
<protein>
    <recommendedName>
        <fullName evidence="1">ANTAR domain-containing protein</fullName>
    </recommendedName>
</protein>
<dbReference type="Gene3D" id="1.10.10.10">
    <property type="entry name" value="Winged helix-like DNA-binding domain superfamily/Winged helix DNA-binding domain"/>
    <property type="match status" value="1"/>
</dbReference>
<dbReference type="Pfam" id="PF03861">
    <property type="entry name" value="ANTAR"/>
    <property type="match status" value="1"/>
</dbReference>
<sequence length="77" mass="8549">MYSVSHPDPLVRRNIDIAIGIIVGRRRCSEDQAFREIASVAHKTGCPLGETADALIAFARVDQPHARCADRTWADLF</sequence>
<dbReference type="SMART" id="SM01012">
    <property type="entry name" value="ANTAR"/>
    <property type="match status" value="1"/>
</dbReference>
<evidence type="ECO:0000259" key="1">
    <source>
        <dbReference type="PROSITE" id="PS50921"/>
    </source>
</evidence>
<name>A0A178M5C8_MYCIR</name>
<organism evidence="2 3">
    <name type="scientific">Mycolicibacterium iranicum</name>
    <name type="common">Mycobacterium iranicum</name>
    <dbReference type="NCBI Taxonomy" id="912594"/>
    <lineage>
        <taxon>Bacteria</taxon>
        <taxon>Bacillati</taxon>
        <taxon>Actinomycetota</taxon>
        <taxon>Actinomycetes</taxon>
        <taxon>Mycobacteriales</taxon>
        <taxon>Mycobacteriaceae</taxon>
        <taxon>Mycolicibacterium</taxon>
    </lineage>
</organism>
<dbReference type="PROSITE" id="PS50921">
    <property type="entry name" value="ANTAR"/>
    <property type="match status" value="1"/>
</dbReference>
<reference evidence="2 3" key="1">
    <citation type="submission" date="2016-04" db="EMBL/GenBank/DDBJ databases">
        <title>Draft Genome Sequences of Staphylococcus capitis Strain H36, S. capitis Strain H65, S. cohnii Strain H62, S. hominis Strain H69, Mycobacterium iranicum Strain H39, Plantibacter sp. Strain H53, Pseudomonas oryzihabitans Strain H72, and Microbacterium sp. Strain H83, isolated from residential settings.</title>
        <authorList>
            <person name="Lymperopoulou D."/>
            <person name="Adams R.I."/>
            <person name="Lindow S."/>
            <person name="Coil D.A."/>
            <person name="Jospin G."/>
            <person name="Eisen J.A."/>
        </authorList>
    </citation>
    <scope>NUCLEOTIDE SEQUENCE [LARGE SCALE GENOMIC DNA]</scope>
    <source>
        <strain evidence="2 3">H39</strain>
    </source>
</reference>
<gene>
    <name evidence="2" type="ORF">A4X20_01655</name>
</gene>